<dbReference type="PANTHER" id="PTHR40039">
    <property type="entry name" value="PROTEIN DLTD"/>
    <property type="match status" value="1"/>
</dbReference>
<reference evidence="2" key="1">
    <citation type="submission" date="2017-05" db="EMBL/GenBank/DDBJ databases">
        <title>Complete and WGS of Bordetella genogroups.</title>
        <authorList>
            <person name="Spilker T."/>
            <person name="Lipuma J."/>
        </authorList>
    </citation>
    <scope>NUCLEOTIDE SEQUENCE [LARGE SCALE GENOMIC DNA]</scope>
    <source>
        <strain evidence="2">AU6712</strain>
    </source>
</reference>
<dbReference type="InterPro" id="IPR006998">
    <property type="entry name" value="DltD"/>
</dbReference>
<gene>
    <name evidence="1" type="ORF">CAL22_08475</name>
</gene>
<comment type="caution">
    <text evidence="1">The sequence shown here is derived from an EMBL/GenBank/DDBJ whole genome shotgun (WGS) entry which is preliminary data.</text>
</comment>
<dbReference type="RefSeq" id="WP_094812195.1">
    <property type="nucleotide sequence ID" value="NZ_NEVU01000002.1"/>
</dbReference>
<protein>
    <recommendedName>
        <fullName evidence="3">DltD</fullName>
    </recommendedName>
</protein>
<dbReference type="Pfam" id="PF04914">
    <property type="entry name" value="DltD"/>
    <property type="match status" value="1"/>
</dbReference>
<proteinExistence type="predicted"/>
<evidence type="ECO:0000313" key="2">
    <source>
        <dbReference type="Proteomes" id="UP000216429"/>
    </source>
</evidence>
<keyword evidence="2" id="KW-1185">Reference proteome</keyword>
<evidence type="ECO:0008006" key="3">
    <source>
        <dbReference type="Google" id="ProtNLM"/>
    </source>
</evidence>
<dbReference type="EMBL" id="NEVU01000002">
    <property type="protein sequence ID" value="OZI74493.1"/>
    <property type="molecule type" value="Genomic_DNA"/>
</dbReference>
<accession>A0A261VMR0</accession>
<dbReference type="Proteomes" id="UP000216429">
    <property type="component" value="Unassembled WGS sequence"/>
</dbReference>
<dbReference type="AlphaFoldDB" id="A0A261VMR0"/>
<organism evidence="1 2">
    <name type="scientific">Bordetella genomosp. 12</name>
    <dbReference type="NCBI Taxonomy" id="463035"/>
    <lineage>
        <taxon>Bacteria</taxon>
        <taxon>Pseudomonadati</taxon>
        <taxon>Pseudomonadota</taxon>
        <taxon>Betaproteobacteria</taxon>
        <taxon>Burkholderiales</taxon>
        <taxon>Alcaligenaceae</taxon>
        <taxon>Bordetella</taxon>
    </lineage>
</organism>
<name>A0A261VMR0_9BORD</name>
<dbReference type="PANTHER" id="PTHR40039:SF1">
    <property type="entry name" value="PROTEIN DLTD"/>
    <property type="match status" value="1"/>
</dbReference>
<dbReference type="SUPFAM" id="SSF52266">
    <property type="entry name" value="SGNH hydrolase"/>
    <property type="match status" value="1"/>
</dbReference>
<evidence type="ECO:0000313" key="1">
    <source>
        <dbReference type="EMBL" id="OZI74493.1"/>
    </source>
</evidence>
<sequence>MLMGRGGAHILAILAAAATVMALHLFMPASGIPRQALVSGHVGNLGSNYPAQLGTLERLGHALEHGEAVVLLGSSELTSSDLRFIPYHFLARELAAPVMAYGHAYFQSLGMYFLLAAQQDKLSPPSRVVIMVSPGWFDSRGLDRAAFKEHVLPLMPRLMDQAQARDALAQWWRRRGNTDVAIAAAAELAYQLRSQAEQTAQHWFSPPQASGPMPPPKPWSHGPADWPSLHAQAQQAELPLMANNSYGVRQDYLDTFLRELTPARLDAYSADMNPAAELADLERLMALLARQQAKSLLVLQPLNPLVYRDLERFEPVRQRILALCAQYTIPCMDMYGAQPYAIGTLRDGQHLGEPGWLAVSRKIADVMSQ</sequence>